<feature type="domain" description="DUF362" evidence="1">
    <location>
        <begin position="69"/>
        <end position="275"/>
    </location>
</feature>
<organism evidence="2 3">
    <name type="scientific">Candidatus Blautia stercorigallinarum</name>
    <dbReference type="NCBI Taxonomy" id="2838501"/>
    <lineage>
        <taxon>Bacteria</taxon>
        <taxon>Bacillati</taxon>
        <taxon>Bacillota</taxon>
        <taxon>Clostridia</taxon>
        <taxon>Lachnospirales</taxon>
        <taxon>Lachnospiraceae</taxon>
        <taxon>Blautia</taxon>
    </lineage>
</organism>
<name>A0A9D1PER0_9FIRM</name>
<accession>A0A9D1PER0</accession>
<protein>
    <submittedName>
        <fullName evidence="2">DUF362 domain-containing protein</fullName>
    </submittedName>
</protein>
<dbReference type="EMBL" id="DXIQ01000086">
    <property type="protein sequence ID" value="HIV39768.1"/>
    <property type="molecule type" value="Genomic_DNA"/>
</dbReference>
<dbReference type="Pfam" id="PF04015">
    <property type="entry name" value="DUF362"/>
    <property type="match status" value="1"/>
</dbReference>
<reference evidence="2" key="1">
    <citation type="journal article" date="2021" name="PeerJ">
        <title>Extensive microbial diversity within the chicken gut microbiome revealed by metagenomics and culture.</title>
        <authorList>
            <person name="Gilroy R."/>
            <person name="Ravi A."/>
            <person name="Getino M."/>
            <person name="Pursley I."/>
            <person name="Horton D.L."/>
            <person name="Alikhan N.F."/>
            <person name="Baker D."/>
            <person name="Gharbi K."/>
            <person name="Hall N."/>
            <person name="Watson M."/>
            <person name="Adriaenssens E.M."/>
            <person name="Foster-Nyarko E."/>
            <person name="Jarju S."/>
            <person name="Secka A."/>
            <person name="Antonio M."/>
            <person name="Oren A."/>
            <person name="Chaudhuri R.R."/>
            <person name="La Ragione R."/>
            <person name="Hildebrand F."/>
            <person name="Pallen M.J."/>
        </authorList>
    </citation>
    <scope>NUCLEOTIDE SEQUENCE</scope>
    <source>
        <strain evidence="2">CHK195-9823</strain>
    </source>
</reference>
<dbReference type="Proteomes" id="UP000886814">
    <property type="component" value="Unassembled WGS sequence"/>
</dbReference>
<evidence type="ECO:0000313" key="2">
    <source>
        <dbReference type="EMBL" id="HIV39768.1"/>
    </source>
</evidence>
<gene>
    <name evidence="2" type="ORF">H9747_12375</name>
</gene>
<comment type="caution">
    <text evidence="2">The sequence shown here is derived from an EMBL/GenBank/DDBJ whole genome shotgun (WGS) entry which is preliminary data.</text>
</comment>
<sequence>MNERTVVVRRIEEGIALDRDYVALPEDYGKDSYFQRPDIQAIRSLVFETLDILEEKTGFRRKIEESRQVVIKPNLVSVYHRSGMFEEDYPESTDPRVMDAVVEWVQKYNKKVLIAESSGKPMPTATSFRISGMDRIAGYRNTGLVTLETCPVRRYLLPKAKVMKEVLIPTPFVGVVEGKDFYISVPKLKTNLYTRVTLGFKNAMGVIPYALRERNHNYRIDEKLADMLYILRPDLTLIDGLVGGEGNTPAPVDPVDCRLLVAGTDPVATDRVGCRIMGFDPDEIPLFREVGKRGFYHGEAQVDGEVPVFHFRPADPSLLGDTFHKHFPNILVLAGHSLPQAPKIRDPYTVTPEIARELEGACRGGCLAALRSGFEYIVYSTKKNRDRQIAVIIGSGVPIDGKKWWFDRDGKPYEEEKVRNLEMPILTVGNCGEVLKDVASYRSPGCCSPSACMLAATAAMKVPFPLLSLKNHYFGIFGLDAVRMVLKRTALSLRGIWIDCPSRHVDQIYPVPKVSDKYKDRDFIPWPLPKMNWKMRKKMAGDQLRILKL</sequence>
<evidence type="ECO:0000313" key="3">
    <source>
        <dbReference type="Proteomes" id="UP000886814"/>
    </source>
</evidence>
<dbReference type="InterPro" id="IPR007160">
    <property type="entry name" value="DUF362"/>
</dbReference>
<evidence type="ECO:0000259" key="1">
    <source>
        <dbReference type="Pfam" id="PF04015"/>
    </source>
</evidence>
<proteinExistence type="predicted"/>
<dbReference type="AlphaFoldDB" id="A0A9D1PER0"/>
<reference evidence="2" key="2">
    <citation type="submission" date="2021-04" db="EMBL/GenBank/DDBJ databases">
        <authorList>
            <person name="Gilroy R."/>
        </authorList>
    </citation>
    <scope>NUCLEOTIDE SEQUENCE</scope>
    <source>
        <strain evidence="2">CHK195-9823</strain>
    </source>
</reference>